<dbReference type="EMBL" id="BQKM01000001">
    <property type="protein sequence ID" value="GJN50797.1"/>
    <property type="molecule type" value="Genomic_DNA"/>
</dbReference>
<evidence type="ECO:0000313" key="2">
    <source>
        <dbReference type="EMBL" id="GJN50797.1"/>
    </source>
</evidence>
<evidence type="ECO:0000313" key="3">
    <source>
        <dbReference type="Proteomes" id="UP001054892"/>
    </source>
</evidence>
<keyword evidence="1" id="KW-0472">Membrane</keyword>
<accession>A0ABQ4VSW8</accession>
<sequence>MLCPDELREVRLFMLWMILFVALGWLGGWIHAHNTVAKECQRLGRFYVGSTTYECTAITDRKPQP</sequence>
<name>A0ABQ4VSW8_9PSED</name>
<keyword evidence="1" id="KW-1133">Transmembrane helix</keyword>
<reference evidence="2 3" key="1">
    <citation type="submission" date="2021-12" db="EMBL/GenBank/DDBJ databases">
        <title>Characterization of novel class B3 metallo-beta-lactamase from novel Pseudomonas species.</title>
        <authorList>
            <person name="Yamada K."/>
            <person name="Aoki K."/>
            <person name="Ishii Y."/>
        </authorList>
    </citation>
    <scope>NUCLEOTIDE SEQUENCE [LARGE SCALE GENOMIC DNA]</scope>
    <source>
        <strain evidence="2 3">TUM20286</strain>
    </source>
</reference>
<keyword evidence="3" id="KW-1185">Reference proteome</keyword>
<feature type="transmembrane region" description="Helical" evidence="1">
    <location>
        <begin position="12"/>
        <end position="32"/>
    </location>
</feature>
<proteinExistence type="predicted"/>
<evidence type="ECO:0000256" key="1">
    <source>
        <dbReference type="SAM" id="Phobius"/>
    </source>
</evidence>
<comment type="caution">
    <text evidence="2">The sequence shown here is derived from an EMBL/GenBank/DDBJ whole genome shotgun (WGS) entry which is preliminary data.</text>
</comment>
<protein>
    <submittedName>
        <fullName evidence="2">Uncharacterized protein</fullName>
    </submittedName>
</protein>
<organism evidence="2 3">
    <name type="scientific">Pseudomonas tohonis</name>
    <dbReference type="NCBI Taxonomy" id="2725477"/>
    <lineage>
        <taxon>Bacteria</taxon>
        <taxon>Pseudomonadati</taxon>
        <taxon>Pseudomonadota</taxon>
        <taxon>Gammaproteobacteria</taxon>
        <taxon>Pseudomonadales</taxon>
        <taxon>Pseudomonadaceae</taxon>
        <taxon>Pseudomonas</taxon>
    </lineage>
</organism>
<keyword evidence="1" id="KW-0812">Transmembrane</keyword>
<gene>
    <name evidence="2" type="ORF">TUM20286_05490</name>
</gene>
<dbReference type="Proteomes" id="UP001054892">
    <property type="component" value="Unassembled WGS sequence"/>
</dbReference>